<comment type="caution">
    <text evidence="2">The sequence shown here is derived from an EMBL/GenBank/DDBJ whole genome shotgun (WGS) entry which is preliminary data.</text>
</comment>
<sequence length="300" mass="33288">MGDTVKGVRRRGTTRRTSMIADKTVSWHAIYLVSPWRRCCKGADERNVAKTKEGNACNFCSVRIRGLRTRSLMQIRSMDGFLRASVVVNKRVMCHPTEDDRMQLDDLNEDCWSHVQRYLVTDDFRRGALQFCAGQAALLVATSSTVFDVSPVADRHAEVSACVRADCSVLLSEQSHGSFVRMPATFFDDIIHDSVLLKTPTDVTSVVKDIKAPPQLHRFSGEGDSSTSTMLNRCLFLVQLLRAASVAAADPVGSVVLGGDRHSAGHGDVQNSRKLRQRDQRRGKLEKTFICNMSDSAVVR</sequence>
<accession>A0A9J6EEB4</accession>
<reference evidence="2" key="2">
    <citation type="submission" date="2021-09" db="EMBL/GenBank/DDBJ databases">
        <authorList>
            <person name="Jia N."/>
            <person name="Wang J."/>
            <person name="Shi W."/>
            <person name="Du L."/>
            <person name="Sun Y."/>
            <person name="Zhan W."/>
            <person name="Jiang J."/>
            <person name="Wang Q."/>
            <person name="Zhang B."/>
            <person name="Ji P."/>
            <person name="Sakyi L.B."/>
            <person name="Cui X."/>
            <person name="Yuan T."/>
            <person name="Jiang B."/>
            <person name="Yang W."/>
            <person name="Lam T.T.-Y."/>
            <person name="Chang Q."/>
            <person name="Ding S."/>
            <person name="Wang X."/>
            <person name="Zhu J."/>
            <person name="Ruan X."/>
            <person name="Zhao L."/>
            <person name="Wei J."/>
            <person name="Que T."/>
            <person name="Du C."/>
            <person name="Cheng J."/>
            <person name="Dai P."/>
            <person name="Han X."/>
            <person name="Huang E."/>
            <person name="Gao Y."/>
            <person name="Liu J."/>
            <person name="Shao H."/>
            <person name="Ye R."/>
            <person name="Li L."/>
            <person name="Wei W."/>
            <person name="Wang X."/>
            <person name="Wang C."/>
            <person name="Huo Q."/>
            <person name="Li W."/>
            <person name="Guo W."/>
            <person name="Chen H."/>
            <person name="Chen S."/>
            <person name="Zhou L."/>
            <person name="Zhou L."/>
            <person name="Ni X."/>
            <person name="Tian J."/>
            <person name="Zhou Y."/>
            <person name="Sheng Y."/>
            <person name="Liu T."/>
            <person name="Pan Y."/>
            <person name="Xia L."/>
            <person name="Li J."/>
            <person name="Zhao F."/>
            <person name="Cao W."/>
        </authorList>
    </citation>
    <scope>NUCLEOTIDE SEQUENCE</scope>
    <source>
        <strain evidence="2">Rmic-2018</strain>
        <tissue evidence="2">Larvae</tissue>
    </source>
</reference>
<dbReference type="AlphaFoldDB" id="A0A9J6EEB4"/>
<reference evidence="2" key="1">
    <citation type="journal article" date="2020" name="Cell">
        <title>Large-Scale Comparative Analyses of Tick Genomes Elucidate Their Genetic Diversity and Vector Capacities.</title>
        <authorList>
            <consortium name="Tick Genome and Microbiome Consortium (TIGMIC)"/>
            <person name="Jia N."/>
            <person name="Wang J."/>
            <person name="Shi W."/>
            <person name="Du L."/>
            <person name="Sun Y."/>
            <person name="Zhan W."/>
            <person name="Jiang J.F."/>
            <person name="Wang Q."/>
            <person name="Zhang B."/>
            <person name="Ji P."/>
            <person name="Bell-Sakyi L."/>
            <person name="Cui X.M."/>
            <person name="Yuan T.T."/>
            <person name="Jiang B.G."/>
            <person name="Yang W.F."/>
            <person name="Lam T.T."/>
            <person name="Chang Q.C."/>
            <person name="Ding S.J."/>
            <person name="Wang X.J."/>
            <person name="Zhu J.G."/>
            <person name="Ruan X.D."/>
            <person name="Zhao L."/>
            <person name="Wei J.T."/>
            <person name="Ye R.Z."/>
            <person name="Que T.C."/>
            <person name="Du C.H."/>
            <person name="Zhou Y.H."/>
            <person name="Cheng J.X."/>
            <person name="Dai P.F."/>
            <person name="Guo W.B."/>
            <person name="Han X.H."/>
            <person name="Huang E.J."/>
            <person name="Li L.F."/>
            <person name="Wei W."/>
            <person name="Gao Y.C."/>
            <person name="Liu J.Z."/>
            <person name="Shao H.Z."/>
            <person name="Wang X."/>
            <person name="Wang C.C."/>
            <person name="Yang T.C."/>
            <person name="Huo Q.B."/>
            <person name="Li W."/>
            <person name="Chen H.Y."/>
            <person name="Chen S.E."/>
            <person name="Zhou L.G."/>
            <person name="Ni X.B."/>
            <person name="Tian J.H."/>
            <person name="Sheng Y."/>
            <person name="Liu T."/>
            <person name="Pan Y.S."/>
            <person name="Xia L.Y."/>
            <person name="Li J."/>
            <person name="Zhao F."/>
            <person name="Cao W.C."/>
        </authorList>
    </citation>
    <scope>NUCLEOTIDE SEQUENCE</scope>
    <source>
        <strain evidence="2">Rmic-2018</strain>
    </source>
</reference>
<keyword evidence="3" id="KW-1185">Reference proteome</keyword>
<feature type="region of interest" description="Disordered" evidence="1">
    <location>
        <begin position="259"/>
        <end position="281"/>
    </location>
</feature>
<organism evidence="2 3">
    <name type="scientific">Rhipicephalus microplus</name>
    <name type="common">Cattle tick</name>
    <name type="synonym">Boophilus microplus</name>
    <dbReference type="NCBI Taxonomy" id="6941"/>
    <lineage>
        <taxon>Eukaryota</taxon>
        <taxon>Metazoa</taxon>
        <taxon>Ecdysozoa</taxon>
        <taxon>Arthropoda</taxon>
        <taxon>Chelicerata</taxon>
        <taxon>Arachnida</taxon>
        <taxon>Acari</taxon>
        <taxon>Parasitiformes</taxon>
        <taxon>Ixodida</taxon>
        <taxon>Ixodoidea</taxon>
        <taxon>Ixodidae</taxon>
        <taxon>Rhipicephalinae</taxon>
        <taxon>Rhipicephalus</taxon>
        <taxon>Boophilus</taxon>
    </lineage>
</organism>
<dbReference type="EMBL" id="JABSTU010000004">
    <property type="protein sequence ID" value="KAH8032694.1"/>
    <property type="molecule type" value="Genomic_DNA"/>
</dbReference>
<evidence type="ECO:0000313" key="3">
    <source>
        <dbReference type="Proteomes" id="UP000821866"/>
    </source>
</evidence>
<name>A0A9J6EEB4_RHIMP</name>
<proteinExistence type="predicted"/>
<protein>
    <submittedName>
        <fullName evidence="2">Uncharacterized protein</fullName>
    </submittedName>
</protein>
<evidence type="ECO:0000313" key="2">
    <source>
        <dbReference type="EMBL" id="KAH8032694.1"/>
    </source>
</evidence>
<dbReference type="Proteomes" id="UP000821866">
    <property type="component" value="Chromosome 2"/>
</dbReference>
<evidence type="ECO:0000256" key="1">
    <source>
        <dbReference type="SAM" id="MobiDB-lite"/>
    </source>
</evidence>
<gene>
    <name evidence="2" type="ORF">HPB51_001378</name>
</gene>